<dbReference type="InterPro" id="IPR012902">
    <property type="entry name" value="N_methyl_site"/>
</dbReference>
<protein>
    <submittedName>
        <fullName evidence="7">Prepilin peptidase dependent protein D</fullName>
    </submittedName>
</protein>
<dbReference type="PRINTS" id="PR00885">
    <property type="entry name" value="BCTERIALGSPH"/>
</dbReference>
<evidence type="ECO:0000256" key="5">
    <source>
        <dbReference type="ARBA" id="ARBA00023136"/>
    </source>
</evidence>
<dbReference type="Pfam" id="PF07963">
    <property type="entry name" value="N_methyl"/>
    <property type="match status" value="1"/>
</dbReference>
<dbReference type="PROSITE" id="PS00409">
    <property type="entry name" value="PROKAR_NTER_METHYL"/>
    <property type="match status" value="1"/>
</dbReference>
<evidence type="ECO:0000256" key="6">
    <source>
        <dbReference type="SAM" id="Phobius"/>
    </source>
</evidence>
<dbReference type="InterPro" id="IPR002416">
    <property type="entry name" value="T2SS_protein-GspH"/>
</dbReference>
<dbReference type="GO" id="GO:0016020">
    <property type="term" value="C:membrane"/>
    <property type="evidence" value="ECO:0007669"/>
    <property type="project" value="UniProtKB-SubCell"/>
</dbReference>
<keyword evidence="4 6" id="KW-1133">Transmembrane helix</keyword>
<evidence type="ECO:0000256" key="1">
    <source>
        <dbReference type="ARBA" id="ARBA00004167"/>
    </source>
</evidence>
<dbReference type="STRING" id="1618350.UR67_C0002G0073"/>
<dbReference type="SUPFAM" id="SSF54523">
    <property type="entry name" value="Pili subunits"/>
    <property type="match status" value="1"/>
</dbReference>
<dbReference type="PANTHER" id="PTHR30093">
    <property type="entry name" value="GENERAL SECRETION PATHWAY PROTEIN G"/>
    <property type="match status" value="1"/>
</dbReference>
<feature type="transmembrane region" description="Helical" evidence="6">
    <location>
        <begin position="12"/>
        <end position="34"/>
    </location>
</feature>
<dbReference type="InterPro" id="IPR045584">
    <property type="entry name" value="Pilin-like"/>
</dbReference>
<evidence type="ECO:0000256" key="4">
    <source>
        <dbReference type="ARBA" id="ARBA00022989"/>
    </source>
</evidence>
<reference evidence="7 8" key="1">
    <citation type="journal article" date="2015" name="Nature">
        <title>rRNA introns, odd ribosomes, and small enigmatic genomes across a large radiation of phyla.</title>
        <authorList>
            <person name="Brown C.T."/>
            <person name="Hug L.A."/>
            <person name="Thomas B.C."/>
            <person name="Sharon I."/>
            <person name="Castelle C.J."/>
            <person name="Singh A."/>
            <person name="Wilkins M.J."/>
            <person name="Williams K.H."/>
            <person name="Banfield J.F."/>
        </authorList>
    </citation>
    <scope>NUCLEOTIDE SEQUENCE [LARGE SCALE GENOMIC DNA]</scope>
</reference>
<dbReference type="Proteomes" id="UP000034581">
    <property type="component" value="Unassembled WGS sequence"/>
</dbReference>
<evidence type="ECO:0000313" key="8">
    <source>
        <dbReference type="Proteomes" id="UP000034581"/>
    </source>
</evidence>
<keyword evidence="5 6" id="KW-0472">Membrane</keyword>
<dbReference type="GO" id="GO:0015627">
    <property type="term" value="C:type II protein secretion system complex"/>
    <property type="evidence" value="ECO:0007669"/>
    <property type="project" value="InterPro"/>
</dbReference>
<evidence type="ECO:0000256" key="2">
    <source>
        <dbReference type="ARBA" id="ARBA00022481"/>
    </source>
</evidence>
<dbReference type="GO" id="GO:0015628">
    <property type="term" value="P:protein secretion by the type II secretion system"/>
    <property type="evidence" value="ECO:0007669"/>
    <property type="project" value="InterPro"/>
</dbReference>
<evidence type="ECO:0000313" key="7">
    <source>
        <dbReference type="EMBL" id="KKP69953.1"/>
    </source>
</evidence>
<evidence type="ECO:0000256" key="3">
    <source>
        <dbReference type="ARBA" id="ARBA00022692"/>
    </source>
</evidence>
<organism evidence="7 8">
    <name type="scientific">candidate division CPR3 bacterium GW2011_GWF2_35_18</name>
    <dbReference type="NCBI Taxonomy" id="1618350"/>
    <lineage>
        <taxon>Bacteria</taxon>
        <taxon>Bacteria division CPR3</taxon>
    </lineage>
</organism>
<comment type="subcellular location">
    <subcellularLocation>
        <location evidence="1">Membrane</location>
        <topology evidence="1">Single-pass membrane protein</topology>
    </subcellularLocation>
</comment>
<comment type="caution">
    <text evidence="7">The sequence shown here is derived from an EMBL/GenBank/DDBJ whole genome shotgun (WGS) entry which is preliminary data.</text>
</comment>
<keyword evidence="2" id="KW-0488">Methylation</keyword>
<keyword evidence="3 6" id="KW-0812">Transmembrane</keyword>
<dbReference type="PANTHER" id="PTHR30093:SF44">
    <property type="entry name" value="TYPE II SECRETION SYSTEM CORE PROTEIN G"/>
    <property type="match status" value="1"/>
</dbReference>
<gene>
    <name evidence="7" type="ORF">UR67_C0002G0073</name>
</gene>
<name>A0A0G0BKI7_UNCC3</name>
<dbReference type="Gene3D" id="3.30.700.10">
    <property type="entry name" value="Glycoprotein, Type 4 Pilin"/>
    <property type="match status" value="1"/>
</dbReference>
<accession>A0A0G0BKI7</accession>
<dbReference type="NCBIfam" id="TIGR02532">
    <property type="entry name" value="IV_pilin_GFxxxE"/>
    <property type="match status" value="1"/>
</dbReference>
<sequence>MKKFLKSREGFTLIELLVVIAIIGILAAVVVLAINPVAMMQKGRDSNRKSDLATLSKAIDIYMTQGATAVPGGANVNQTSQGMTNCCSGTVSTCTGPTTSTTGGWIIPFAVSCGVDLSPYIAKIPIDPNNTATLRYHYDTNATGDRYCLEADMEHADSGPSYKVGSDLTGCATY</sequence>
<proteinExistence type="predicted"/>
<dbReference type="EMBL" id="LBQB01000002">
    <property type="protein sequence ID" value="KKP69953.1"/>
    <property type="molecule type" value="Genomic_DNA"/>
</dbReference>
<dbReference type="AlphaFoldDB" id="A0A0G0BKI7"/>